<evidence type="ECO:0000313" key="10">
    <source>
        <dbReference type="Proteomes" id="UP001472677"/>
    </source>
</evidence>
<keyword evidence="5" id="KW-0238">DNA-binding</keyword>
<dbReference type="InterPro" id="IPR008906">
    <property type="entry name" value="HATC_C_dom"/>
</dbReference>
<comment type="subcellular location">
    <subcellularLocation>
        <location evidence="1">Nucleus</location>
    </subcellularLocation>
</comment>
<sequence length="581" mass="66738">MFPNCFLQRKEKKDNTLTIANISYDEGQRKEDFIKPTIVKYEPNQRKEDVFNLQSNWFDQERSRLDLARMIILHDYPLAMVEYVGFKVFVKNLQPLFDVPNSTVEFDCMEIYEKERQKVHDMLSKLQGRINLAVQMWSSTENSNNVCMTSHYVGDDWKLQKKILNFVMLDSSHTDDMLSEVIIKCLMDWDIESKLFAVTFDDFSTTDDIVPRIKEQISENKSHLSNGQLLDVRSVAHVLNSVVQDAMEALRVVIQKIRGSVQYVKSSQSIQGKFQEMTQQTGINSQKSLVLDFPIQWNSTYVMLETAIEYRNAFCQLPDLDLDLALSDEEWEWASSITGYLKLFIEIISVFSSNKCPTANIYFPKICHVHIQLIDWCKSPNNFLSSLATKMKAKFDKYWSKCSLSLAVASYPGSPIQDEIGRVLLLTDLWQYCIGTYQRTLPLDSLPSSSNDGRDRLKGFDKFLHETSQSQSAISDLEKYSDEPVFPRNCDFNILNWWRVHTPRYPILSMMAGDVLGTPMSTVSQESAFNAGGRMLDGSQSSLAPDTRQALICAQDWLWIQSDDPSPSSSHYALPLYIETC</sequence>
<keyword evidence="3" id="KW-0863">Zinc-finger</keyword>
<evidence type="ECO:0000256" key="4">
    <source>
        <dbReference type="ARBA" id="ARBA00022833"/>
    </source>
</evidence>
<keyword evidence="4" id="KW-0862">Zinc</keyword>
<evidence type="ECO:0000256" key="6">
    <source>
        <dbReference type="ARBA" id="ARBA00023242"/>
    </source>
</evidence>
<dbReference type="Pfam" id="PF05699">
    <property type="entry name" value="Dimer_Tnp_hAT"/>
    <property type="match status" value="1"/>
</dbReference>
<dbReference type="SUPFAM" id="SSF53098">
    <property type="entry name" value="Ribonuclease H-like"/>
    <property type="match status" value="1"/>
</dbReference>
<organism evidence="9 10">
    <name type="scientific">Hibiscus sabdariffa</name>
    <name type="common">roselle</name>
    <dbReference type="NCBI Taxonomy" id="183260"/>
    <lineage>
        <taxon>Eukaryota</taxon>
        <taxon>Viridiplantae</taxon>
        <taxon>Streptophyta</taxon>
        <taxon>Embryophyta</taxon>
        <taxon>Tracheophyta</taxon>
        <taxon>Spermatophyta</taxon>
        <taxon>Magnoliopsida</taxon>
        <taxon>eudicotyledons</taxon>
        <taxon>Gunneridae</taxon>
        <taxon>Pentapetalae</taxon>
        <taxon>rosids</taxon>
        <taxon>malvids</taxon>
        <taxon>Malvales</taxon>
        <taxon>Malvaceae</taxon>
        <taxon>Malvoideae</taxon>
        <taxon>Hibiscus</taxon>
    </lineage>
</organism>
<evidence type="ECO:0000256" key="1">
    <source>
        <dbReference type="ARBA" id="ARBA00004123"/>
    </source>
</evidence>
<protein>
    <recommendedName>
        <fullName evidence="11">Zinc finger BED domain-containing protein RICESLEEPER 1-like</fullName>
    </recommendedName>
</protein>
<comment type="caution">
    <text evidence="9">The sequence shown here is derived from an EMBL/GenBank/DDBJ whole genome shotgun (WGS) entry which is preliminary data.</text>
</comment>
<evidence type="ECO:0000256" key="2">
    <source>
        <dbReference type="ARBA" id="ARBA00022723"/>
    </source>
</evidence>
<evidence type="ECO:0000256" key="3">
    <source>
        <dbReference type="ARBA" id="ARBA00022771"/>
    </source>
</evidence>
<evidence type="ECO:0000259" key="7">
    <source>
        <dbReference type="Pfam" id="PF05699"/>
    </source>
</evidence>
<keyword evidence="10" id="KW-1185">Reference proteome</keyword>
<evidence type="ECO:0000259" key="8">
    <source>
        <dbReference type="Pfam" id="PF14372"/>
    </source>
</evidence>
<dbReference type="PANTHER" id="PTHR46481:SF10">
    <property type="entry name" value="ZINC FINGER BED DOMAIN-CONTAINING PROTEIN 39"/>
    <property type="match status" value="1"/>
</dbReference>
<name>A0ABR2F1D3_9ROSI</name>
<feature type="domain" description="HAT C-terminal dimerisation" evidence="7">
    <location>
        <begin position="476"/>
        <end position="558"/>
    </location>
</feature>
<dbReference type="InterPro" id="IPR052035">
    <property type="entry name" value="ZnF_BED_domain_contain"/>
</dbReference>
<dbReference type="PANTHER" id="PTHR46481">
    <property type="entry name" value="ZINC FINGER BED DOMAIN-CONTAINING PROTEIN 4"/>
    <property type="match status" value="1"/>
</dbReference>
<feature type="domain" description="hAT-like transposase RNase-H fold" evidence="8">
    <location>
        <begin position="352"/>
        <end position="410"/>
    </location>
</feature>
<reference evidence="9 10" key="1">
    <citation type="journal article" date="2024" name="G3 (Bethesda)">
        <title>Genome assembly of Hibiscus sabdariffa L. provides insights into metabolisms of medicinal natural products.</title>
        <authorList>
            <person name="Kim T."/>
        </authorList>
    </citation>
    <scope>NUCLEOTIDE SEQUENCE [LARGE SCALE GENOMIC DNA]</scope>
    <source>
        <strain evidence="9">TK-2024</strain>
        <tissue evidence="9">Old leaves</tissue>
    </source>
</reference>
<keyword evidence="2" id="KW-0479">Metal-binding</keyword>
<keyword evidence="6" id="KW-0539">Nucleus</keyword>
<accession>A0ABR2F1D3</accession>
<dbReference type="EMBL" id="JBBPBM010000009">
    <property type="protein sequence ID" value="KAK8568758.1"/>
    <property type="molecule type" value="Genomic_DNA"/>
</dbReference>
<evidence type="ECO:0008006" key="11">
    <source>
        <dbReference type="Google" id="ProtNLM"/>
    </source>
</evidence>
<evidence type="ECO:0000313" key="9">
    <source>
        <dbReference type="EMBL" id="KAK8568758.1"/>
    </source>
</evidence>
<dbReference type="InterPro" id="IPR012337">
    <property type="entry name" value="RNaseH-like_sf"/>
</dbReference>
<dbReference type="Pfam" id="PF14372">
    <property type="entry name" value="hAT-like_RNase-H"/>
    <property type="match status" value="1"/>
</dbReference>
<gene>
    <name evidence="9" type="ORF">V6N12_007300</name>
</gene>
<dbReference type="Proteomes" id="UP001472677">
    <property type="component" value="Unassembled WGS sequence"/>
</dbReference>
<evidence type="ECO:0000256" key="5">
    <source>
        <dbReference type="ARBA" id="ARBA00023125"/>
    </source>
</evidence>
<proteinExistence type="predicted"/>
<dbReference type="InterPro" id="IPR025525">
    <property type="entry name" value="hAT-like_transposase_RNase-H"/>
</dbReference>